<dbReference type="PROSITE" id="PS50025">
    <property type="entry name" value="LAM_G_DOMAIN"/>
    <property type="match status" value="2"/>
</dbReference>
<dbReference type="Proteomes" id="UP001497497">
    <property type="component" value="Unassembled WGS sequence"/>
</dbReference>
<dbReference type="InterPro" id="IPR039005">
    <property type="entry name" value="CSPG_rpt"/>
</dbReference>
<dbReference type="EMBL" id="CAXITT010001364">
    <property type="protein sequence ID" value="CAL1548469.1"/>
    <property type="molecule type" value="Genomic_DNA"/>
</dbReference>
<feature type="chain" id="PRO_5043595463" description="Laminin G domain-containing protein" evidence="3">
    <location>
        <begin position="30"/>
        <end position="574"/>
    </location>
</feature>
<sequence>MLNTAIAQKVSWIRWLIFLLLSFLEHSSCKLLHEASFYGESYLFNPLKDASSSTWISLEFRTNLPQGLLFLAAGTTDYVIIQLNGGVMETRVNLGSGEAVAFSARGVRLDNLQWHSLVLNRTQDSVYLEVDGAGQGQATTPGSYHDLNIDIGVVLGGDGNLKKELEAKPFRGCLRNVFFNGHNIIEEAKTLKSPLQKALQVSWQCDDEFSITSNVPISFNYENSFIAFPHLRVSPETRGTFSCELKTRSSNALVLFNSGIGSASDDFISVELIDGKPKLSIDKGSGIIEVILETPINDGRWHKIEVSVSQTTAELQRDVESNTTRFHLGSQNNLNLGSHLFIGGVGAKSRAHAIKLGLAALQGSSAGKGSMLGCIRNIMVNSRSYGFQQIQISHLISSECTWEFPCSKDPCVPSGHCVELEGSDFRCDCKEQNCVKEQFQALHEDKTKQLSGIISVDRLEVNEGSFGVLGTNTIKINRDFFKEAVRDESIVFVVKEPPKEGTIEIRGRAHQRSFTLKDLKENSIYYRHQGGPGRMDSITLEVALSSLVKVSESFQERYDFVLPVRIIPQSVKKL</sequence>
<dbReference type="SMART" id="SM00282">
    <property type="entry name" value="LamG"/>
    <property type="match status" value="2"/>
</dbReference>
<comment type="caution">
    <text evidence="1">Lacks conserved residue(s) required for the propagation of feature annotation.</text>
</comment>
<dbReference type="CDD" id="cd00054">
    <property type="entry name" value="EGF_CA"/>
    <property type="match status" value="1"/>
</dbReference>
<evidence type="ECO:0000256" key="3">
    <source>
        <dbReference type="SAM" id="SignalP"/>
    </source>
</evidence>
<dbReference type="Gene3D" id="2.60.120.200">
    <property type="match status" value="2"/>
</dbReference>
<dbReference type="InterPro" id="IPR013320">
    <property type="entry name" value="ConA-like_dom_sf"/>
</dbReference>
<proteinExistence type="predicted"/>
<reference evidence="5 6" key="1">
    <citation type="submission" date="2024-04" db="EMBL/GenBank/DDBJ databases">
        <authorList>
            <consortium name="Genoscope - CEA"/>
            <person name="William W."/>
        </authorList>
    </citation>
    <scope>NUCLEOTIDE SEQUENCE [LARGE SCALE GENOMIC DNA]</scope>
</reference>
<feature type="signal peptide" evidence="3">
    <location>
        <begin position="1"/>
        <end position="29"/>
    </location>
</feature>
<evidence type="ECO:0000256" key="1">
    <source>
        <dbReference type="PROSITE-ProRule" id="PRU00122"/>
    </source>
</evidence>
<dbReference type="Pfam" id="PF16184">
    <property type="entry name" value="Cadherin_3"/>
    <property type="match status" value="1"/>
</dbReference>
<dbReference type="Pfam" id="PF02210">
    <property type="entry name" value="Laminin_G_2"/>
    <property type="match status" value="2"/>
</dbReference>
<evidence type="ECO:0000313" key="6">
    <source>
        <dbReference type="Proteomes" id="UP001497497"/>
    </source>
</evidence>
<feature type="domain" description="Laminin G" evidence="4">
    <location>
        <begin position="34"/>
        <end position="205"/>
    </location>
</feature>
<feature type="non-terminal residue" evidence="5">
    <location>
        <position position="574"/>
    </location>
</feature>
<organism evidence="5 6">
    <name type="scientific">Lymnaea stagnalis</name>
    <name type="common">Great pond snail</name>
    <name type="synonym">Helix stagnalis</name>
    <dbReference type="NCBI Taxonomy" id="6523"/>
    <lineage>
        <taxon>Eukaryota</taxon>
        <taxon>Metazoa</taxon>
        <taxon>Spiralia</taxon>
        <taxon>Lophotrochozoa</taxon>
        <taxon>Mollusca</taxon>
        <taxon>Gastropoda</taxon>
        <taxon>Heterobranchia</taxon>
        <taxon>Euthyneura</taxon>
        <taxon>Panpulmonata</taxon>
        <taxon>Hygrophila</taxon>
        <taxon>Lymnaeoidea</taxon>
        <taxon>Lymnaeidae</taxon>
        <taxon>Lymnaea</taxon>
    </lineage>
</organism>
<protein>
    <recommendedName>
        <fullName evidence="4">Laminin G domain-containing protein</fullName>
    </recommendedName>
</protein>
<evidence type="ECO:0000259" key="4">
    <source>
        <dbReference type="PROSITE" id="PS50025"/>
    </source>
</evidence>
<accession>A0AAV2ITA6</accession>
<comment type="caution">
    <text evidence="5">The sequence shown here is derived from an EMBL/GenBank/DDBJ whole genome shotgun (WGS) entry which is preliminary data.</text>
</comment>
<name>A0AAV2ITA6_LYMST</name>
<dbReference type="InterPro" id="IPR050372">
    <property type="entry name" value="Neurexin-related_CASP"/>
</dbReference>
<dbReference type="PROSITE" id="PS51854">
    <property type="entry name" value="CSPG"/>
    <property type="match status" value="1"/>
</dbReference>
<dbReference type="PANTHER" id="PTHR15036">
    <property type="entry name" value="PIKACHURIN-LIKE PROTEIN"/>
    <property type="match status" value="1"/>
</dbReference>
<dbReference type="AlphaFoldDB" id="A0AAV2ITA6"/>
<keyword evidence="3" id="KW-0732">Signal</keyword>
<dbReference type="SUPFAM" id="SSF49899">
    <property type="entry name" value="Concanavalin A-like lectins/glucanases"/>
    <property type="match status" value="2"/>
</dbReference>
<dbReference type="InterPro" id="IPR001791">
    <property type="entry name" value="Laminin_G"/>
</dbReference>
<feature type="domain" description="Laminin G" evidence="4">
    <location>
        <begin position="215"/>
        <end position="400"/>
    </location>
</feature>
<evidence type="ECO:0000256" key="2">
    <source>
        <dbReference type="PROSITE-ProRule" id="PRU01201"/>
    </source>
</evidence>
<gene>
    <name evidence="5" type="ORF">GSLYS_00021786001</name>
</gene>
<keyword evidence="6" id="KW-1185">Reference proteome</keyword>
<feature type="repeat" description="CSPG" evidence="2">
    <location>
        <begin position="450"/>
        <end position="543"/>
    </location>
</feature>
<dbReference type="CDD" id="cd00110">
    <property type="entry name" value="LamG"/>
    <property type="match status" value="2"/>
</dbReference>
<evidence type="ECO:0000313" key="5">
    <source>
        <dbReference type="EMBL" id="CAL1548469.1"/>
    </source>
</evidence>
<dbReference type="PANTHER" id="PTHR15036:SF56">
    <property type="entry name" value="KON-TIKI, ISOFORM B"/>
    <property type="match status" value="1"/>
</dbReference>